<organism evidence="2 3">
    <name type="scientific">Candidatus Yanofskybacteria bacterium GW2011_GWE2_40_11</name>
    <dbReference type="NCBI Taxonomy" id="1619033"/>
    <lineage>
        <taxon>Bacteria</taxon>
        <taxon>Candidatus Yanofskyibacteriota</taxon>
    </lineage>
</organism>
<dbReference type="CDD" id="cd00090">
    <property type="entry name" value="HTH_ARSR"/>
    <property type="match status" value="1"/>
</dbReference>
<evidence type="ECO:0000259" key="1">
    <source>
        <dbReference type="Pfam" id="PF01978"/>
    </source>
</evidence>
<dbReference type="AlphaFoldDB" id="A0A0G0TS79"/>
<dbReference type="InterPro" id="IPR036390">
    <property type="entry name" value="WH_DNA-bd_sf"/>
</dbReference>
<evidence type="ECO:0000313" key="2">
    <source>
        <dbReference type="EMBL" id="KKR40707.1"/>
    </source>
</evidence>
<dbReference type="Gene3D" id="1.10.10.10">
    <property type="entry name" value="Winged helix-like DNA-binding domain superfamily/Winged helix DNA-binding domain"/>
    <property type="match status" value="1"/>
</dbReference>
<dbReference type="PANTHER" id="PTHR34293">
    <property type="entry name" value="HTH-TYPE TRANSCRIPTIONAL REGULATOR TRMBL2"/>
    <property type="match status" value="1"/>
</dbReference>
<evidence type="ECO:0000313" key="3">
    <source>
        <dbReference type="Proteomes" id="UP000034072"/>
    </source>
</evidence>
<accession>A0A0G0TS79</accession>
<comment type="caution">
    <text evidence="2">The sequence shown here is derived from an EMBL/GenBank/DDBJ whole genome shotgun (WGS) entry which is preliminary data.</text>
</comment>
<proteinExistence type="predicted"/>
<protein>
    <submittedName>
        <fullName evidence="2">Transcriptional regulator, TrmB</fullName>
    </submittedName>
</protein>
<dbReference type="EMBL" id="LBXZ01000005">
    <property type="protein sequence ID" value="KKR40707.1"/>
    <property type="molecule type" value="Genomic_DNA"/>
</dbReference>
<dbReference type="SUPFAM" id="SSF46785">
    <property type="entry name" value="Winged helix' DNA-binding domain"/>
    <property type="match status" value="1"/>
</dbReference>
<dbReference type="Pfam" id="PF01978">
    <property type="entry name" value="TrmB"/>
    <property type="match status" value="1"/>
</dbReference>
<feature type="domain" description="Transcription regulator TrmB N-terminal" evidence="1">
    <location>
        <begin position="7"/>
        <end position="71"/>
    </location>
</feature>
<dbReference type="Proteomes" id="UP000034072">
    <property type="component" value="Unassembled WGS sequence"/>
</dbReference>
<gene>
    <name evidence="2" type="ORF">UT75_C0005G0015</name>
</gene>
<reference evidence="2 3" key="1">
    <citation type="journal article" date="2015" name="Nature">
        <title>rRNA introns, odd ribosomes, and small enigmatic genomes across a large radiation of phyla.</title>
        <authorList>
            <person name="Brown C.T."/>
            <person name="Hug L.A."/>
            <person name="Thomas B.C."/>
            <person name="Sharon I."/>
            <person name="Castelle C.J."/>
            <person name="Singh A."/>
            <person name="Wilkins M.J."/>
            <person name="Williams K.H."/>
            <person name="Banfield J.F."/>
        </authorList>
    </citation>
    <scope>NUCLEOTIDE SEQUENCE [LARGE SCALE GENOMIC DNA]</scope>
</reference>
<dbReference type="InterPro" id="IPR051797">
    <property type="entry name" value="TrmB-like"/>
</dbReference>
<dbReference type="InterPro" id="IPR036388">
    <property type="entry name" value="WH-like_DNA-bd_sf"/>
</dbReference>
<dbReference type="InterPro" id="IPR002831">
    <property type="entry name" value="Tscrpt_reg_TrmB_N"/>
</dbReference>
<dbReference type="PANTHER" id="PTHR34293:SF1">
    <property type="entry name" value="HTH-TYPE TRANSCRIPTIONAL REGULATOR TRMBL2"/>
    <property type="match status" value="1"/>
</dbReference>
<sequence length="254" mass="28591">MITTSQLKNLGLSENESKVYLAMLELGPATVLEISAKAQMNRPTVYVQIESLKQKGLVSTQTKGKKQIFIAESPDQLSSLLDRESSEINYKKEELSKLLPDLNSLYNSSGTRPQVRFFEGREGLLRMQETFLASGEKMVYAITPLDEVLKVFPSHRSDYSQRRIKQGIRSKLIYSSDQGPILKESDEAMLRESKFIAPSDMPFTGDLTVYGSSVAITALRGNISGVIIEHPEIANSFKNFFEFLWKFTSNSENK</sequence>
<name>A0A0G0TS79_9BACT</name>
<dbReference type="InterPro" id="IPR011991">
    <property type="entry name" value="ArsR-like_HTH"/>
</dbReference>